<evidence type="ECO:0000256" key="5">
    <source>
        <dbReference type="ARBA" id="ARBA00023136"/>
    </source>
</evidence>
<gene>
    <name evidence="7" type="ORF">KME60_12750</name>
</gene>
<evidence type="ECO:0000256" key="1">
    <source>
        <dbReference type="ARBA" id="ARBA00004651"/>
    </source>
</evidence>
<feature type="transmembrane region" description="Helical" evidence="6">
    <location>
        <begin position="148"/>
        <end position="165"/>
    </location>
</feature>
<accession>A0A951QNJ1</accession>
<dbReference type="AlphaFoldDB" id="A0A951QNJ1"/>
<dbReference type="InterPro" id="IPR001851">
    <property type="entry name" value="ABC_transp_permease"/>
</dbReference>
<name>A0A951QNJ1_9CYAN</name>
<dbReference type="Pfam" id="PF02653">
    <property type="entry name" value="BPD_transp_2"/>
    <property type="match status" value="1"/>
</dbReference>
<keyword evidence="5 6" id="KW-0472">Membrane</keyword>
<sequence length="311" mass="33145">MDITFFSDYLASCIHLTIPLAYAALGGLYSERSGILNIALEGMLITGAFTSAAATFYTSNVWIGVIAALIAGALVGLLHAFLCVTLRVNQLVSGLAINLVAAGVTSFLGRLVFASNSTQRLPNIITIKIPIIANIPVIGSLLFQQDILVYLLFIIIAFTTYFLFYTNPGLNLRAIGEYPKAADTAGVSVVKIRYMAVMFGGCLASLGGAYLALVEVRYFTEEMSAGKGFIAIASLIFGKWHPIYSTLACLLFGATEALQLRIQALGVNIPYQFLTMLPYVTALLALVGLAGKSTPPAALGTSYGLNKHDVH</sequence>
<evidence type="ECO:0000313" key="8">
    <source>
        <dbReference type="Proteomes" id="UP000729701"/>
    </source>
</evidence>
<feature type="transmembrane region" description="Helical" evidence="6">
    <location>
        <begin position="91"/>
        <end position="113"/>
    </location>
</feature>
<feature type="transmembrane region" description="Helical" evidence="6">
    <location>
        <begin position="228"/>
        <end position="253"/>
    </location>
</feature>
<keyword evidence="4 6" id="KW-1133">Transmembrane helix</keyword>
<dbReference type="CDD" id="cd06580">
    <property type="entry name" value="TM_PBP1_transp_TpRbsC_like"/>
    <property type="match status" value="1"/>
</dbReference>
<dbReference type="Proteomes" id="UP000729701">
    <property type="component" value="Unassembled WGS sequence"/>
</dbReference>
<dbReference type="PANTHER" id="PTHR43370:SF1">
    <property type="entry name" value="GUANOSINE ABC TRANSPORTER PERMEASE PROTEIN NUPQ"/>
    <property type="match status" value="1"/>
</dbReference>
<reference evidence="7" key="1">
    <citation type="submission" date="2021-05" db="EMBL/GenBank/DDBJ databases">
        <authorList>
            <person name="Pietrasiak N."/>
            <person name="Ward R."/>
            <person name="Stajich J.E."/>
            <person name="Kurbessoian T."/>
        </authorList>
    </citation>
    <scope>NUCLEOTIDE SEQUENCE</scope>
    <source>
        <strain evidence="7">GSE-NOS-MK-12-04C</strain>
    </source>
</reference>
<protein>
    <submittedName>
        <fullName evidence="7">ABC transporter permease</fullName>
    </submittedName>
</protein>
<dbReference type="GO" id="GO:0005886">
    <property type="term" value="C:plasma membrane"/>
    <property type="evidence" value="ECO:0007669"/>
    <property type="project" value="UniProtKB-SubCell"/>
</dbReference>
<evidence type="ECO:0000256" key="6">
    <source>
        <dbReference type="SAM" id="Phobius"/>
    </source>
</evidence>
<feature type="transmembrane region" description="Helical" evidence="6">
    <location>
        <begin position="62"/>
        <end position="84"/>
    </location>
</feature>
<comment type="caution">
    <text evidence="7">The sequence shown here is derived from an EMBL/GenBank/DDBJ whole genome shotgun (WGS) entry which is preliminary data.</text>
</comment>
<evidence type="ECO:0000256" key="4">
    <source>
        <dbReference type="ARBA" id="ARBA00022989"/>
    </source>
</evidence>
<dbReference type="EMBL" id="JAHHGZ010000011">
    <property type="protein sequence ID" value="MBW4668258.1"/>
    <property type="molecule type" value="Genomic_DNA"/>
</dbReference>
<comment type="subcellular location">
    <subcellularLocation>
        <location evidence="1">Cell membrane</location>
        <topology evidence="1">Multi-pass membrane protein</topology>
    </subcellularLocation>
</comment>
<dbReference type="PANTHER" id="PTHR43370">
    <property type="entry name" value="SUGAR ABC TRANSPORTER INTEGRAL MEMBRANE PROTEIN-RELATED"/>
    <property type="match status" value="1"/>
</dbReference>
<feature type="transmembrane region" description="Helical" evidence="6">
    <location>
        <begin position="6"/>
        <end position="28"/>
    </location>
</feature>
<keyword evidence="2" id="KW-1003">Cell membrane</keyword>
<feature type="transmembrane region" description="Helical" evidence="6">
    <location>
        <begin position="273"/>
        <end position="291"/>
    </location>
</feature>
<proteinExistence type="predicted"/>
<feature type="transmembrane region" description="Helical" evidence="6">
    <location>
        <begin position="125"/>
        <end position="143"/>
    </location>
</feature>
<evidence type="ECO:0000313" key="7">
    <source>
        <dbReference type="EMBL" id="MBW4668258.1"/>
    </source>
</evidence>
<keyword evidence="3 6" id="KW-0812">Transmembrane</keyword>
<organism evidence="7 8">
    <name type="scientific">Cyanomargarita calcarea GSE-NOS-MK-12-04C</name>
    <dbReference type="NCBI Taxonomy" id="2839659"/>
    <lineage>
        <taxon>Bacteria</taxon>
        <taxon>Bacillati</taxon>
        <taxon>Cyanobacteriota</taxon>
        <taxon>Cyanophyceae</taxon>
        <taxon>Nostocales</taxon>
        <taxon>Cyanomargaritaceae</taxon>
        <taxon>Cyanomargarita</taxon>
    </lineage>
</organism>
<evidence type="ECO:0000256" key="2">
    <source>
        <dbReference type="ARBA" id="ARBA00022475"/>
    </source>
</evidence>
<reference evidence="7" key="2">
    <citation type="journal article" date="2022" name="Microbiol. Resour. Announc.">
        <title>Metagenome Sequencing to Explore Phylogenomics of Terrestrial Cyanobacteria.</title>
        <authorList>
            <person name="Ward R.D."/>
            <person name="Stajich J.E."/>
            <person name="Johansen J.R."/>
            <person name="Huntemann M."/>
            <person name="Clum A."/>
            <person name="Foster B."/>
            <person name="Foster B."/>
            <person name="Roux S."/>
            <person name="Palaniappan K."/>
            <person name="Varghese N."/>
            <person name="Mukherjee S."/>
            <person name="Reddy T.B.K."/>
            <person name="Daum C."/>
            <person name="Copeland A."/>
            <person name="Chen I.A."/>
            <person name="Ivanova N.N."/>
            <person name="Kyrpides N.C."/>
            <person name="Shapiro N."/>
            <person name="Eloe-Fadrosh E.A."/>
            <person name="Pietrasiak N."/>
        </authorList>
    </citation>
    <scope>NUCLEOTIDE SEQUENCE</scope>
    <source>
        <strain evidence="7">GSE-NOS-MK-12-04C</strain>
    </source>
</reference>
<dbReference type="GO" id="GO:0022857">
    <property type="term" value="F:transmembrane transporter activity"/>
    <property type="evidence" value="ECO:0007669"/>
    <property type="project" value="InterPro"/>
</dbReference>
<evidence type="ECO:0000256" key="3">
    <source>
        <dbReference type="ARBA" id="ARBA00022692"/>
    </source>
</evidence>
<feature type="transmembrane region" description="Helical" evidence="6">
    <location>
        <begin position="194"/>
        <end position="216"/>
    </location>
</feature>
<feature type="transmembrane region" description="Helical" evidence="6">
    <location>
        <begin position="35"/>
        <end position="56"/>
    </location>
</feature>